<dbReference type="Gene3D" id="3.40.50.300">
    <property type="entry name" value="P-loop containing nucleotide triphosphate hydrolases"/>
    <property type="match status" value="1"/>
</dbReference>
<dbReference type="GO" id="GO:0016887">
    <property type="term" value="F:ATP hydrolysis activity"/>
    <property type="evidence" value="ECO:0007669"/>
    <property type="project" value="InterPro"/>
</dbReference>
<dbReference type="GO" id="GO:0005524">
    <property type="term" value="F:ATP binding"/>
    <property type="evidence" value="ECO:0007669"/>
    <property type="project" value="UniProtKB-KW"/>
</dbReference>
<dbReference type="InterPro" id="IPR003439">
    <property type="entry name" value="ABC_transporter-like_ATP-bd"/>
</dbReference>
<dbReference type="PROSITE" id="PS50893">
    <property type="entry name" value="ABC_TRANSPORTER_2"/>
    <property type="match status" value="1"/>
</dbReference>
<keyword evidence="4" id="KW-0067">ATP-binding</keyword>
<dbReference type="CDD" id="cd03257">
    <property type="entry name" value="ABC_NikE_OppD_transporters"/>
    <property type="match status" value="1"/>
</dbReference>
<dbReference type="GO" id="GO:0055085">
    <property type="term" value="P:transmembrane transport"/>
    <property type="evidence" value="ECO:0007669"/>
    <property type="project" value="UniProtKB-ARBA"/>
</dbReference>
<gene>
    <name evidence="6" type="ORF">CAY53_06805</name>
</gene>
<reference evidence="6 7" key="1">
    <citation type="journal article" date="2018" name="MBio">
        <title>Insights into the evolution of host association through the isolation and characterization of a novel human periodontal pathobiont, Desulfobulbus oralis.</title>
        <authorList>
            <person name="Cross K.L."/>
            <person name="Chirania P."/>
            <person name="Xiong W."/>
            <person name="Beall C.J."/>
            <person name="Elkins J.G."/>
            <person name="Giannone R.J."/>
            <person name="Griffen A.L."/>
            <person name="Guss A.M."/>
            <person name="Hettich R.L."/>
            <person name="Joshi S.S."/>
            <person name="Mokrzan E.M."/>
            <person name="Martin R.K."/>
            <person name="Zhulin I.B."/>
            <person name="Leys E.J."/>
            <person name="Podar M."/>
        </authorList>
    </citation>
    <scope>NUCLEOTIDE SEQUENCE [LARGE SCALE GENOMIC DNA]</scope>
    <source>
        <strain evidence="6 7">ORNL</strain>
    </source>
</reference>
<keyword evidence="2" id="KW-0813">Transport</keyword>
<feature type="domain" description="ABC transporter" evidence="5">
    <location>
        <begin position="11"/>
        <end position="253"/>
    </location>
</feature>
<evidence type="ECO:0000256" key="3">
    <source>
        <dbReference type="ARBA" id="ARBA00022741"/>
    </source>
</evidence>
<dbReference type="InterPro" id="IPR003593">
    <property type="entry name" value="AAA+_ATPase"/>
</dbReference>
<organism evidence="6 7">
    <name type="scientific">Desulfobulbus oralis</name>
    <dbReference type="NCBI Taxonomy" id="1986146"/>
    <lineage>
        <taxon>Bacteria</taxon>
        <taxon>Pseudomonadati</taxon>
        <taxon>Thermodesulfobacteriota</taxon>
        <taxon>Desulfobulbia</taxon>
        <taxon>Desulfobulbales</taxon>
        <taxon>Desulfobulbaceae</taxon>
        <taxon>Desulfobulbus</taxon>
    </lineage>
</organism>
<evidence type="ECO:0000256" key="2">
    <source>
        <dbReference type="ARBA" id="ARBA00022448"/>
    </source>
</evidence>
<evidence type="ECO:0000313" key="6">
    <source>
        <dbReference type="EMBL" id="AVD71219.1"/>
    </source>
</evidence>
<sequence length="275" mass="29881">MPAPDSAVPFLSLRHVHKSYPDHQATIWRPRRRIILEDLSFDLERGSILGILGESGSGKSTLARLILGLEKPDSGQILFEGQEGGAWRAGHRGRISVVFQDYSSSVNPGFRVADIIAEGLAAGAQPRSAWLSEIPALMARVQVPPELAGRLPHQLSGGQLQRVCIARALASKPDFIVFDEAISSLDLPIQARILTLLREIRGNMSYIFITHDIQMATLLCDQILLLRHGKVAALLSTKSGLGQSASPYLRQLLASTVIFHSNFEAAAETASPVPQ</sequence>
<dbReference type="PANTHER" id="PTHR43776">
    <property type="entry name" value="TRANSPORT ATP-BINDING PROTEIN"/>
    <property type="match status" value="1"/>
</dbReference>
<dbReference type="InterPro" id="IPR027417">
    <property type="entry name" value="P-loop_NTPase"/>
</dbReference>
<dbReference type="SMART" id="SM00382">
    <property type="entry name" value="AAA"/>
    <property type="match status" value="1"/>
</dbReference>
<dbReference type="InterPro" id="IPR017871">
    <property type="entry name" value="ABC_transporter-like_CS"/>
</dbReference>
<keyword evidence="7" id="KW-1185">Reference proteome</keyword>
<dbReference type="InterPro" id="IPR050319">
    <property type="entry name" value="ABC_transp_ATP-bind"/>
</dbReference>
<name>A0A2L1GNG7_9BACT</name>
<evidence type="ECO:0000256" key="4">
    <source>
        <dbReference type="ARBA" id="ARBA00022840"/>
    </source>
</evidence>
<proteinExistence type="inferred from homology"/>
<dbReference type="OrthoDB" id="9809450at2"/>
<dbReference type="SUPFAM" id="SSF52540">
    <property type="entry name" value="P-loop containing nucleoside triphosphate hydrolases"/>
    <property type="match status" value="1"/>
</dbReference>
<accession>A0A2L1GNG7</accession>
<dbReference type="PANTHER" id="PTHR43776:SF7">
    <property type="entry name" value="D,D-DIPEPTIDE TRANSPORT ATP-BINDING PROTEIN DDPF-RELATED"/>
    <property type="match status" value="1"/>
</dbReference>
<dbReference type="AlphaFoldDB" id="A0A2L1GNG7"/>
<keyword evidence="3" id="KW-0547">Nucleotide-binding</keyword>
<dbReference type="KEGG" id="deo:CAY53_06805"/>
<dbReference type="PROSITE" id="PS00211">
    <property type="entry name" value="ABC_TRANSPORTER_1"/>
    <property type="match status" value="1"/>
</dbReference>
<dbReference type="Proteomes" id="UP000239867">
    <property type="component" value="Chromosome"/>
</dbReference>
<comment type="similarity">
    <text evidence="1">Belongs to the ABC transporter superfamily.</text>
</comment>
<dbReference type="Pfam" id="PF00005">
    <property type="entry name" value="ABC_tran"/>
    <property type="match status" value="1"/>
</dbReference>
<protein>
    <recommendedName>
        <fullName evidence="5">ABC transporter domain-containing protein</fullName>
    </recommendedName>
</protein>
<evidence type="ECO:0000256" key="1">
    <source>
        <dbReference type="ARBA" id="ARBA00005417"/>
    </source>
</evidence>
<evidence type="ECO:0000259" key="5">
    <source>
        <dbReference type="PROSITE" id="PS50893"/>
    </source>
</evidence>
<dbReference type="EMBL" id="CP021255">
    <property type="protein sequence ID" value="AVD71219.1"/>
    <property type="molecule type" value="Genomic_DNA"/>
</dbReference>
<dbReference type="RefSeq" id="WP_104936491.1">
    <property type="nucleotide sequence ID" value="NZ_CP021255.1"/>
</dbReference>
<evidence type="ECO:0000313" key="7">
    <source>
        <dbReference type="Proteomes" id="UP000239867"/>
    </source>
</evidence>